<keyword evidence="3 6" id="KW-0560">Oxidoreductase</keyword>
<dbReference type="InterPro" id="IPR018219">
    <property type="entry name" value="Tpx_CS"/>
</dbReference>
<organism evidence="8 9">
    <name type="scientific">Faecalibacter rhinopitheci</name>
    <dbReference type="NCBI Taxonomy" id="2779678"/>
    <lineage>
        <taxon>Bacteria</taxon>
        <taxon>Pseudomonadati</taxon>
        <taxon>Bacteroidota</taxon>
        <taxon>Flavobacteriia</taxon>
        <taxon>Flavobacteriales</taxon>
        <taxon>Weeksellaceae</taxon>
        <taxon>Faecalibacter</taxon>
    </lineage>
</organism>
<dbReference type="InterPro" id="IPR013766">
    <property type="entry name" value="Thioredoxin_domain"/>
</dbReference>
<dbReference type="EMBL" id="JADGIK010000002">
    <property type="protein sequence ID" value="MBF0596785.1"/>
    <property type="molecule type" value="Genomic_DNA"/>
</dbReference>
<dbReference type="SUPFAM" id="SSF52833">
    <property type="entry name" value="Thioredoxin-like"/>
    <property type="match status" value="1"/>
</dbReference>
<evidence type="ECO:0000256" key="3">
    <source>
        <dbReference type="ARBA" id="ARBA00023002"/>
    </source>
</evidence>
<dbReference type="Gene3D" id="3.40.30.10">
    <property type="entry name" value="Glutaredoxin"/>
    <property type="match status" value="1"/>
</dbReference>
<evidence type="ECO:0000256" key="2">
    <source>
        <dbReference type="ARBA" id="ARBA00022862"/>
    </source>
</evidence>
<dbReference type="HAMAP" id="MF_00269">
    <property type="entry name" value="Tpx"/>
    <property type="match status" value="1"/>
</dbReference>
<evidence type="ECO:0000256" key="6">
    <source>
        <dbReference type="HAMAP-Rule" id="MF_00269"/>
    </source>
</evidence>
<gene>
    <name evidence="6 8" type="primary">tpx</name>
    <name evidence="8" type="ORF">IM532_04870</name>
</gene>
<evidence type="ECO:0000313" key="9">
    <source>
        <dbReference type="Proteomes" id="UP000608754"/>
    </source>
</evidence>
<keyword evidence="1 6" id="KW-0575">Peroxidase</keyword>
<dbReference type="Proteomes" id="UP000608754">
    <property type="component" value="Unassembled WGS sequence"/>
</dbReference>
<evidence type="ECO:0000256" key="4">
    <source>
        <dbReference type="ARBA" id="ARBA00023157"/>
    </source>
</evidence>
<evidence type="ECO:0000256" key="5">
    <source>
        <dbReference type="ARBA" id="ARBA00023284"/>
    </source>
</evidence>
<keyword evidence="9" id="KW-1185">Reference proteome</keyword>
<keyword evidence="5 6" id="KW-0676">Redox-active center</keyword>
<dbReference type="CDD" id="cd03014">
    <property type="entry name" value="PRX_Atyp2cys"/>
    <property type="match status" value="1"/>
</dbReference>
<protein>
    <recommendedName>
        <fullName evidence="6">Thiol peroxidase</fullName>
        <shortName evidence="6">Tpx</shortName>
        <ecNumber evidence="6">1.11.1.24</ecNumber>
    </recommendedName>
    <alternativeName>
        <fullName evidence="6">Peroxiredoxin tpx</fullName>
        <shortName evidence="6">Prx</shortName>
    </alternativeName>
    <alternativeName>
        <fullName evidence="6">Thioredoxin peroxidase</fullName>
    </alternativeName>
    <alternativeName>
        <fullName evidence="6">Thioredoxin-dependent peroxiredoxin</fullName>
    </alternativeName>
</protein>
<comment type="function">
    <text evidence="6">Thiol-specific peroxidase that catalyzes the reduction of hydrogen peroxide and organic hydroperoxides to water and alcohols, respectively. Plays a role in cell protection against oxidative stress by detoxifying peroxides.</text>
</comment>
<keyword evidence="4 6" id="KW-1015">Disulfide bond</keyword>
<dbReference type="InterPro" id="IPR036249">
    <property type="entry name" value="Thioredoxin-like_sf"/>
</dbReference>
<comment type="similarity">
    <text evidence="6">Belongs to the peroxiredoxin family. Tpx subfamily.</text>
</comment>
<accession>A0A8J7K9X4</accession>
<dbReference type="InterPro" id="IPR002065">
    <property type="entry name" value="TPX"/>
</dbReference>
<dbReference type="PANTHER" id="PTHR43110:SF1">
    <property type="entry name" value="THIOL PEROXIDASE"/>
    <property type="match status" value="1"/>
</dbReference>
<keyword evidence="2 6" id="KW-0049">Antioxidant</keyword>
<feature type="active site" description="Cysteine sulfenic acid (-SOH) intermediate" evidence="6">
    <location>
        <position position="60"/>
    </location>
</feature>
<dbReference type="AlphaFoldDB" id="A0A8J7K9X4"/>
<dbReference type="InterPro" id="IPR013740">
    <property type="entry name" value="Redoxin"/>
</dbReference>
<comment type="catalytic activity">
    <reaction evidence="6">
        <text>a hydroperoxide + [thioredoxin]-dithiol = an alcohol + [thioredoxin]-disulfide + H2O</text>
        <dbReference type="Rhea" id="RHEA:62620"/>
        <dbReference type="Rhea" id="RHEA-COMP:10698"/>
        <dbReference type="Rhea" id="RHEA-COMP:10700"/>
        <dbReference type="ChEBI" id="CHEBI:15377"/>
        <dbReference type="ChEBI" id="CHEBI:29950"/>
        <dbReference type="ChEBI" id="CHEBI:30879"/>
        <dbReference type="ChEBI" id="CHEBI:35924"/>
        <dbReference type="ChEBI" id="CHEBI:50058"/>
        <dbReference type="EC" id="1.11.1.24"/>
    </reaction>
</comment>
<dbReference type="PROSITE" id="PS51352">
    <property type="entry name" value="THIOREDOXIN_2"/>
    <property type="match status" value="1"/>
</dbReference>
<feature type="disulfide bond" description="Redox-active" evidence="6">
    <location>
        <begin position="60"/>
        <end position="94"/>
    </location>
</feature>
<dbReference type="InterPro" id="IPR050455">
    <property type="entry name" value="Tpx_Peroxidase_subfamily"/>
</dbReference>
<name>A0A8J7K9X4_9FLAO</name>
<evidence type="ECO:0000313" key="8">
    <source>
        <dbReference type="EMBL" id="MBF0596785.1"/>
    </source>
</evidence>
<comment type="caution">
    <text evidence="8">The sequence shown here is derived from an EMBL/GenBank/DDBJ whole genome shotgun (WGS) entry which is preliminary data.</text>
</comment>
<dbReference type="RefSeq" id="WP_194182309.1">
    <property type="nucleotide sequence ID" value="NZ_JADGIK010000002.1"/>
</dbReference>
<reference evidence="8" key="1">
    <citation type="submission" date="2020-10" db="EMBL/GenBank/DDBJ databases">
        <authorList>
            <person name="Lu T."/>
            <person name="Wang Q."/>
            <person name="Han X."/>
        </authorList>
    </citation>
    <scope>NUCLEOTIDE SEQUENCE</scope>
    <source>
        <strain evidence="8">WQ 117</strain>
    </source>
</reference>
<dbReference type="NCBIfam" id="NF001808">
    <property type="entry name" value="PRK00522.1"/>
    <property type="match status" value="1"/>
</dbReference>
<comment type="subunit">
    <text evidence="6">Homodimer.</text>
</comment>
<sequence>MATITFKGNPIQTNGNLPAIETKAPDFNLTATDLSEKKLKDYAGKNIVLNIFPSVDTGVCAESVRKFNTELSSVENTVVLCISKDLPFAFSRFCAAEGLENVISLSAFKDATFDDAYGVKMTEGPLAGLLSRAVVVIDTEGYVVYTEQVPEIAQEPSYETALATIKG</sequence>
<comment type="miscellaneous">
    <text evidence="6">The active site is a conserved redox-active cysteine residue, the peroxidatic cysteine (C(P)), which makes the nucleophilic attack on the peroxide substrate. The peroxide oxidizes the C(P)-SH to cysteine sulfenic acid (C(P)-SOH), which then reacts with another cysteine residue, the resolving cysteine (C(R)), to form a disulfide bridge. The disulfide is subsequently reduced by an appropriate electron donor to complete the catalytic cycle. In this atypical 2-Cys peroxiredoxin, C(R) is present in the same subunit to form an intramolecular disulfide. The disulfide is subsequently reduced by thioredoxin.</text>
</comment>
<dbReference type="EC" id="1.11.1.24" evidence="6"/>
<dbReference type="Pfam" id="PF08534">
    <property type="entry name" value="Redoxin"/>
    <property type="match status" value="1"/>
</dbReference>
<evidence type="ECO:0000259" key="7">
    <source>
        <dbReference type="PROSITE" id="PS51352"/>
    </source>
</evidence>
<feature type="domain" description="Thioredoxin" evidence="7">
    <location>
        <begin position="18"/>
        <end position="167"/>
    </location>
</feature>
<proteinExistence type="inferred from homology"/>
<dbReference type="PROSITE" id="PS01265">
    <property type="entry name" value="TPX"/>
    <property type="match status" value="1"/>
</dbReference>
<evidence type="ECO:0000256" key="1">
    <source>
        <dbReference type="ARBA" id="ARBA00022559"/>
    </source>
</evidence>
<dbReference type="GO" id="GO:0008379">
    <property type="term" value="F:thioredoxin peroxidase activity"/>
    <property type="evidence" value="ECO:0007669"/>
    <property type="project" value="UniProtKB-UniRule"/>
</dbReference>
<dbReference type="PANTHER" id="PTHR43110">
    <property type="entry name" value="THIOL PEROXIDASE"/>
    <property type="match status" value="1"/>
</dbReference>